<dbReference type="STRING" id="1172194.WQQ_29690"/>
<protein>
    <recommendedName>
        <fullName evidence="1">Glycosyl transferase family 25 domain-containing protein</fullName>
    </recommendedName>
</protein>
<dbReference type="CDD" id="cd06532">
    <property type="entry name" value="Glyco_transf_25"/>
    <property type="match status" value="1"/>
</dbReference>
<organism evidence="2 3">
    <name type="scientific">Hydrocarboniphaga effusa AP103</name>
    <dbReference type="NCBI Taxonomy" id="1172194"/>
    <lineage>
        <taxon>Bacteria</taxon>
        <taxon>Pseudomonadati</taxon>
        <taxon>Pseudomonadota</taxon>
        <taxon>Gammaproteobacteria</taxon>
        <taxon>Nevskiales</taxon>
        <taxon>Nevskiaceae</taxon>
        <taxon>Hydrocarboniphaga</taxon>
    </lineage>
</organism>
<proteinExistence type="predicted"/>
<dbReference type="EMBL" id="AKGD01000002">
    <property type="protein sequence ID" value="EIT69387.1"/>
    <property type="molecule type" value="Genomic_DNA"/>
</dbReference>
<evidence type="ECO:0000259" key="1">
    <source>
        <dbReference type="Pfam" id="PF01755"/>
    </source>
</evidence>
<gene>
    <name evidence="2" type="ORF">WQQ_29690</name>
</gene>
<dbReference type="InterPro" id="IPR002654">
    <property type="entry name" value="Glyco_trans_25"/>
</dbReference>
<keyword evidence="3" id="KW-1185">Reference proteome</keyword>
<feature type="domain" description="Glycosyl transferase family 25" evidence="1">
    <location>
        <begin position="15"/>
        <end position="106"/>
    </location>
</feature>
<evidence type="ECO:0000313" key="3">
    <source>
        <dbReference type="Proteomes" id="UP000003704"/>
    </source>
</evidence>
<reference evidence="2 3" key="1">
    <citation type="journal article" date="2012" name="J. Bacteriol.">
        <title>Genome Sequence of n-Alkane-Degrading Hydrocarboniphaga effusa Strain AP103T (ATCC BAA-332T).</title>
        <authorList>
            <person name="Chang H.K."/>
            <person name="Zylstra G.J."/>
            <person name="Chae J.C."/>
        </authorList>
    </citation>
    <scope>NUCLEOTIDE SEQUENCE [LARGE SCALE GENOMIC DNA]</scope>
    <source>
        <strain evidence="2 3">AP103</strain>
    </source>
</reference>
<sequence>MTATASNLSPPPGVHAFVISMLRSADRRLAMQQKLQRSGLQFEFFDAVEGAKIDRTQFPAGRALSNAELGCYLSHVGVWRRVAESQFDGVLVLEDDVSVIDDIEALCGELGRLPVQPDMVRVSSLKPPRGPKIFGLSAGRNLLLARINPSGSQGYWLTRAGARRLLDCWATPTRPFDKALDRYWQHGLKVLLLDRPAVWETPGFASTIAQRSSKPQAYLPRKLENARRAWAVRRIRLKLERELRAAAVIAEPAAAPATAPT</sequence>
<accession>I7ZCI2</accession>
<evidence type="ECO:0000313" key="2">
    <source>
        <dbReference type="EMBL" id="EIT69387.1"/>
    </source>
</evidence>
<dbReference type="RefSeq" id="WP_007185910.1">
    <property type="nucleotide sequence ID" value="NZ_CALRNS020000027.1"/>
</dbReference>
<dbReference type="Proteomes" id="UP000003704">
    <property type="component" value="Unassembled WGS sequence"/>
</dbReference>
<name>I7ZCI2_9GAMM</name>
<dbReference type="Pfam" id="PF01755">
    <property type="entry name" value="Glyco_transf_25"/>
    <property type="match status" value="1"/>
</dbReference>
<dbReference type="AlphaFoldDB" id="I7ZCI2"/>
<comment type="caution">
    <text evidence="2">The sequence shown here is derived from an EMBL/GenBank/DDBJ whole genome shotgun (WGS) entry which is preliminary data.</text>
</comment>